<feature type="transmembrane region" description="Helical" evidence="1">
    <location>
        <begin position="36"/>
        <end position="53"/>
    </location>
</feature>
<gene>
    <name evidence="2" type="ORF">UFOVP1038_23</name>
</gene>
<protein>
    <submittedName>
        <fullName evidence="2">Uncharacterized protein</fullName>
    </submittedName>
</protein>
<evidence type="ECO:0000256" key="1">
    <source>
        <dbReference type="SAM" id="Phobius"/>
    </source>
</evidence>
<sequence length="62" mass="6670">MQKVFESLKKPALSWFRAALASAGALYMSGISDPKTLTNAAIAGLLAPILLQIKTPELKKKK</sequence>
<accession>A0A6J5QFM2</accession>
<evidence type="ECO:0000313" key="2">
    <source>
        <dbReference type="EMBL" id="CAB4180291.1"/>
    </source>
</evidence>
<feature type="transmembrane region" description="Helical" evidence="1">
    <location>
        <begin position="12"/>
        <end position="30"/>
    </location>
</feature>
<organism evidence="2">
    <name type="scientific">uncultured Caudovirales phage</name>
    <dbReference type="NCBI Taxonomy" id="2100421"/>
    <lineage>
        <taxon>Viruses</taxon>
        <taxon>Duplodnaviria</taxon>
        <taxon>Heunggongvirae</taxon>
        <taxon>Uroviricota</taxon>
        <taxon>Caudoviricetes</taxon>
        <taxon>Peduoviridae</taxon>
        <taxon>Maltschvirus</taxon>
        <taxon>Maltschvirus maltsch</taxon>
    </lineage>
</organism>
<name>A0A6J5QFM2_9CAUD</name>
<keyword evidence="1" id="KW-0812">Transmembrane</keyword>
<keyword evidence="1" id="KW-1133">Transmembrane helix</keyword>
<reference evidence="2" key="1">
    <citation type="submission" date="2020-05" db="EMBL/GenBank/DDBJ databases">
        <authorList>
            <person name="Chiriac C."/>
            <person name="Salcher M."/>
            <person name="Ghai R."/>
            <person name="Kavagutti S V."/>
        </authorList>
    </citation>
    <scope>NUCLEOTIDE SEQUENCE</scope>
</reference>
<keyword evidence="1" id="KW-0472">Membrane</keyword>
<proteinExistence type="predicted"/>
<dbReference type="EMBL" id="LR796988">
    <property type="protein sequence ID" value="CAB4180291.1"/>
    <property type="molecule type" value="Genomic_DNA"/>
</dbReference>